<evidence type="ECO:0000313" key="4">
    <source>
        <dbReference type="Proteomes" id="UP000190322"/>
    </source>
</evidence>
<evidence type="ECO:0000256" key="1">
    <source>
        <dbReference type="SAM" id="SignalP"/>
    </source>
</evidence>
<reference evidence="2 4" key="1">
    <citation type="submission" date="2017-02" db="EMBL/GenBank/DDBJ databases">
        <title>Draft genome sequence of Moraxella canis CCUG 8415A type strain.</title>
        <authorList>
            <person name="Engstrom-Jakobsson H."/>
            <person name="Salva-Serra F."/>
            <person name="Thorell K."/>
            <person name="Gonzales-Siles L."/>
            <person name="Karlsson R."/>
            <person name="Boulund F."/>
            <person name="Engstrand L."/>
            <person name="Moore E."/>
        </authorList>
    </citation>
    <scope>NUCLEOTIDE SEQUENCE [LARGE SCALE GENOMIC DNA]</scope>
    <source>
        <strain evidence="2 4">CCUG 8415A</strain>
    </source>
</reference>
<evidence type="ECO:0008006" key="6">
    <source>
        <dbReference type="Google" id="ProtNLM"/>
    </source>
</evidence>
<name>A0A1S9ZJA7_9GAMM</name>
<feature type="chain" id="PRO_5012639658" description="Lipoprotein" evidence="1">
    <location>
        <begin position="19"/>
        <end position="171"/>
    </location>
</feature>
<protein>
    <recommendedName>
        <fullName evidence="6">Lipoprotein</fullName>
    </recommendedName>
</protein>
<sequence length="171" mass="18708">MKFLVFASALSAAMMVTACGDKPTEQASVSAPEADIQQTTYVGCYTIDKDTPASIQISLKDGKYVMQMKEDESKAQVWDEPEPLTVLAKSDGWKYFSTNSINLSMSDVAGEIIARPDEVLAIAKLHETSANTNPMLDSHYAVSLMGAVNTIYQVACDDKRISLTSEFHQNK</sequence>
<dbReference type="EMBL" id="MUXT01000008">
    <property type="protein sequence ID" value="OOR83433.1"/>
    <property type="molecule type" value="Genomic_DNA"/>
</dbReference>
<keyword evidence="5" id="KW-1185">Reference proteome</keyword>
<evidence type="ECO:0000313" key="3">
    <source>
        <dbReference type="EMBL" id="WQE04192.1"/>
    </source>
</evidence>
<reference evidence="3 5" key="2">
    <citation type="submission" date="2023-12" db="EMBL/GenBank/DDBJ databases">
        <title>Genome sequencing and assembly of bacterial species from a model synthetic community.</title>
        <authorList>
            <person name="Hogle S.L."/>
        </authorList>
    </citation>
    <scope>NUCLEOTIDE SEQUENCE [LARGE SCALE GENOMIC DNA]</scope>
    <source>
        <strain evidence="3 5">HAMBI_2792</strain>
    </source>
</reference>
<proteinExistence type="predicted"/>
<dbReference type="PROSITE" id="PS51257">
    <property type="entry name" value="PROKAR_LIPOPROTEIN"/>
    <property type="match status" value="1"/>
</dbReference>
<dbReference type="RefSeq" id="WP_078256398.1">
    <property type="nucleotide sequence ID" value="NZ_CP139961.1"/>
</dbReference>
<dbReference type="Proteomes" id="UP000190322">
    <property type="component" value="Unassembled WGS sequence"/>
</dbReference>
<accession>A0A1S9ZJA7</accession>
<evidence type="ECO:0000313" key="5">
    <source>
        <dbReference type="Proteomes" id="UP001324384"/>
    </source>
</evidence>
<evidence type="ECO:0000313" key="2">
    <source>
        <dbReference type="EMBL" id="OOR83433.1"/>
    </source>
</evidence>
<organism evidence="2 4">
    <name type="scientific">Moraxella canis</name>
    <dbReference type="NCBI Taxonomy" id="90239"/>
    <lineage>
        <taxon>Bacteria</taxon>
        <taxon>Pseudomonadati</taxon>
        <taxon>Pseudomonadota</taxon>
        <taxon>Gammaproteobacteria</taxon>
        <taxon>Moraxellales</taxon>
        <taxon>Moraxellaceae</taxon>
        <taxon>Moraxella</taxon>
    </lineage>
</organism>
<keyword evidence="1" id="KW-0732">Signal</keyword>
<feature type="signal peptide" evidence="1">
    <location>
        <begin position="1"/>
        <end position="18"/>
    </location>
</feature>
<dbReference type="EMBL" id="CP139961">
    <property type="protein sequence ID" value="WQE04192.1"/>
    <property type="molecule type" value="Genomic_DNA"/>
</dbReference>
<dbReference type="Proteomes" id="UP001324384">
    <property type="component" value="Chromosome"/>
</dbReference>
<gene>
    <name evidence="2" type="ORF">B0180_07730</name>
    <name evidence="3" type="ORF">U0021_00890</name>
</gene>
<dbReference type="AlphaFoldDB" id="A0A1S9ZJA7"/>